<dbReference type="PROSITE" id="PS50885">
    <property type="entry name" value="HAMP"/>
    <property type="match status" value="1"/>
</dbReference>
<comment type="similarity">
    <text evidence="2">Belongs to the methyl-accepting chemotaxis (MCP) protein family.</text>
</comment>
<dbReference type="PROSITE" id="PS50111">
    <property type="entry name" value="CHEMOTAXIS_TRANSDUC_2"/>
    <property type="match status" value="1"/>
</dbReference>
<dbReference type="RefSeq" id="WP_327600367.1">
    <property type="nucleotide sequence ID" value="NZ_JAYXHS010000003.1"/>
</dbReference>
<evidence type="ECO:0000313" key="7">
    <source>
        <dbReference type="EMBL" id="MEC5387398.1"/>
    </source>
</evidence>
<sequence>MSIKQKIWGLVAIALLTCVILVGLGVTGLTRLHTGMTAITVDALPDLQLSSEVRTLYLNMHAIAYGRALSTDEAEGKKIDAELQQFSEKIIGHIQTLRTHTTAPDEVKLLDEATAAITVYLSDMQRVGNLANMGESKMALEIMNGKLKTSHEQASAAFEKLGQINTEKVARVSKDADGVFAASLSFSIVAAVIALGVFAVIGYFLARSIVAPMAAMQKAITTTAESLDFTHPVPVGTHDEIGLTVLAYNGLIKRLRDSFGQVQGAAQQLAGAVGAVDSSSREIAENSRTQSDATASMAAAIEQLTVSISVIVERALDASTHTQNSQKSADRGTEVIMNTVGGIQSIAESVQVASERIVALRSDSESISSVANMIKEIADQTNLLALNAAIEAARAGEQGRGFAVVADEVRKLAERTTLATSDISTLILKIQDAARNAVDSMSSSVDAVERGVENAREAGSAIREIQSGAGMLVELVDEMTDAMREQSSASTIIARQIEQIAQMTERNSSAAQGVASSVENISGMGRGISQTLAAYRV</sequence>
<evidence type="ECO:0000256" key="3">
    <source>
        <dbReference type="PROSITE-ProRule" id="PRU00284"/>
    </source>
</evidence>
<keyword evidence="8" id="KW-1185">Reference proteome</keyword>
<dbReference type="EMBL" id="JAYXHS010000003">
    <property type="protein sequence ID" value="MEC5387398.1"/>
    <property type="molecule type" value="Genomic_DNA"/>
</dbReference>
<comment type="caution">
    <text evidence="7">The sequence shown here is derived from an EMBL/GenBank/DDBJ whole genome shotgun (WGS) entry which is preliminary data.</text>
</comment>
<evidence type="ECO:0000256" key="2">
    <source>
        <dbReference type="ARBA" id="ARBA00029447"/>
    </source>
</evidence>
<feature type="domain" description="Methyl-accepting transducer" evidence="5">
    <location>
        <begin position="265"/>
        <end position="501"/>
    </location>
</feature>
<gene>
    <name evidence="7" type="ORF">VVD49_16835</name>
</gene>
<dbReference type="PANTHER" id="PTHR32089:SF112">
    <property type="entry name" value="LYSOZYME-LIKE PROTEIN-RELATED"/>
    <property type="match status" value="1"/>
</dbReference>
<dbReference type="InterPro" id="IPR024478">
    <property type="entry name" value="HlyB_4HB_MCP"/>
</dbReference>
<organism evidence="7 8">
    <name type="scientific">Uliginosibacterium silvisoli</name>
    <dbReference type="NCBI Taxonomy" id="3114758"/>
    <lineage>
        <taxon>Bacteria</taxon>
        <taxon>Pseudomonadati</taxon>
        <taxon>Pseudomonadota</taxon>
        <taxon>Betaproteobacteria</taxon>
        <taxon>Rhodocyclales</taxon>
        <taxon>Zoogloeaceae</taxon>
        <taxon>Uliginosibacterium</taxon>
    </lineage>
</organism>
<evidence type="ECO:0000256" key="1">
    <source>
        <dbReference type="ARBA" id="ARBA00023224"/>
    </source>
</evidence>
<feature type="transmembrane region" description="Helical" evidence="4">
    <location>
        <begin position="7"/>
        <end position="26"/>
    </location>
</feature>
<dbReference type="Pfam" id="PF00015">
    <property type="entry name" value="MCPsignal"/>
    <property type="match status" value="1"/>
</dbReference>
<dbReference type="InterPro" id="IPR003660">
    <property type="entry name" value="HAMP_dom"/>
</dbReference>
<keyword evidence="1 3" id="KW-0807">Transducer</keyword>
<dbReference type="SMART" id="SM00283">
    <property type="entry name" value="MA"/>
    <property type="match status" value="1"/>
</dbReference>
<accession>A0ABU6K6H4</accession>
<dbReference type="SUPFAM" id="SSF58104">
    <property type="entry name" value="Methyl-accepting chemotaxis protein (MCP) signaling domain"/>
    <property type="match status" value="1"/>
</dbReference>
<protein>
    <submittedName>
        <fullName evidence="7">Methyl-accepting chemotaxis protein</fullName>
    </submittedName>
</protein>
<reference evidence="7 8" key="1">
    <citation type="submission" date="2024-01" db="EMBL/GenBank/DDBJ databases">
        <title>Uliginosibacterium soil sp. nov.</title>
        <authorList>
            <person name="Lv Y."/>
        </authorList>
    </citation>
    <scope>NUCLEOTIDE SEQUENCE [LARGE SCALE GENOMIC DNA]</scope>
    <source>
        <strain evidence="7 8">H3</strain>
    </source>
</reference>
<dbReference type="Proteomes" id="UP001331561">
    <property type="component" value="Unassembled WGS sequence"/>
</dbReference>
<name>A0ABU6K6H4_9RHOO</name>
<dbReference type="Pfam" id="PF12729">
    <property type="entry name" value="4HB_MCP_1"/>
    <property type="match status" value="1"/>
</dbReference>
<dbReference type="Pfam" id="PF00672">
    <property type="entry name" value="HAMP"/>
    <property type="match status" value="1"/>
</dbReference>
<feature type="domain" description="HAMP" evidence="6">
    <location>
        <begin position="207"/>
        <end position="260"/>
    </location>
</feature>
<evidence type="ECO:0000313" key="8">
    <source>
        <dbReference type="Proteomes" id="UP001331561"/>
    </source>
</evidence>
<evidence type="ECO:0000256" key="4">
    <source>
        <dbReference type="SAM" id="Phobius"/>
    </source>
</evidence>
<evidence type="ECO:0000259" key="6">
    <source>
        <dbReference type="PROSITE" id="PS50885"/>
    </source>
</evidence>
<evidence type="ECO:0000259" key="5">
    <source>
        <dbReference type="PROSITE" id="PS50111"/>
    </source>
</evidence>
<dbReference type="SMART" id="SM00304">
    <property type="entry name" value="HAMP"/>
    <property type="match status" value="1"/>
</dbReference>
<keyword evidence="4" id="KW-0472">Membrane</keyword>
<keyword evidence="4" id="KW-0812">Transmembrane</keyword>
<proteinExistence type="inferred from homology"/>
<dbReference type="Gene3D" id="1.10.287.950">
    <property type="entry name" value="Methyl-accepting chemotaxis protein"/>
    <property type="match status" value="1"/>
</dbReference>
<keyword evidence="4" id="KW-1133">Transmembrane helix</keyword>
<feature type="transmembrane region" description="Helical" evidence="4">
    <location>
        <begin position="179"/>
        <end position="206"/>
    </location>
</feature>
<dbReference type="PANTHER" id="PTHR32089">
    <property type="entry name" value="METHYL-ACCEPTING CHEMOTAXIS PROTEIN MCPB"/>
    <property type="match status" value="1"/>
</dbReference>
<dbReference type="InterPro" id="IPR004089">
    <property type="entry name" value="MCPsignal_dom"/>
</dbReference>
<dbReference type="CDD" id="cd11386">
    <property type="entry name" value="MCP_signal"/>
    <property type="match status" value="1"/>
</dbReference>